<sequence>MTSASSQLDPRHRNIHDKNSHENQRPKPPIPTGPSFQTATTVPIGPPESPPLTETEFGQSDLLAFTVDDTTEAEDAPTPEAAFSILPGIGIHHDFGDLVEREAKYNKLNDTSLGHTGTLEPKYIVDLINYKEGTLCPHNKFWIKINLQVDKKQVLCMKCKHFQKYTVRQCFLCKTKCCHRCWLEVVDDMKKRGAAGGDRGRGRARRF</sequence>
<keyword evidence="3" id="KW-1185">Reference proteome</keyword>
<gene>
    <name evidence="2" type="ORF">TWF694_000928</name>
</gene>
<feature type="region of interest" description="Disordered" evidence="1">
    <location>
        <begin position="1"/>
        <end position="55"/>
    </location>
</feature>
<evidence type="ECO:0000313" key="3">
    <source>
        <dbReference type="Proteomes" id="UP001365542"/>
    </source>
</evidence>
<protein>
    <submittedName>
        <fullName evidence="2">Uncharacterized protein</fullName>
    </submittedName>
</protein>
<dbReference type="AlphaFoldDB" id="A0AAV9XQ20"/>
<name>A0AAV9XQ20_9PEZI</name>
<comment type="caution">
    <text evidence="2">The sequence shown here is derived from an EMBL/GenBank/DDBJ whole genome shotgun (WGS) entry which is preliminary data.</text>
</comment>
<reference evidence="2 3" key="1">
    <citation type="submission" date="2019-10" db="EMBL/GenBank/DDBJ databases">
        <authorList>
            <person name="Palmer J.M."/>
        </authorList>
    </citation>
    <scope>NUCLEOTIDE SEQUENCE [LARGE SCALE GENOMIC DNA]</scope>
    <source>
        <strain evidence="2 3">TWF694</strain>
    </source>
</reference>
<evidence type="ECO:0000256" key="1">
    <source>
        <dbReference type="SAM" id="MobiDB-lite"/>
    </source>
</evidence>
<evidence type="ECO:0000313" key="2">
    <source>
        <dbReference type="EMBL" id="KAK6544225.1"/>
    </source>
</evidence>
<accession>A0AAV9XQ20</accession>
<feature type="compositionally biased region" description="Basic and acidic residues" evidence="1">
    <location>
        <begin position="9"/>
        <end position="25"/>
    </location>
</feature>
<proteinExistence type="predicted"/>
<organism evidence="2 3">
    <name type="scientific">Orbilia ellipsospora</name>
    <dbReference type="NCBI Taxonomy" id="2528407"/>
    <lineage>
        <taxon>Eukaryota</taxon>
        <taxon>Fungi</taxon>
        <taxon>Dikarya</taxon>
        <taxon>Ascomycota</taxon>
        <taxon>Pezizomycotina</taxon>
        <taxon>Orbiliomycetes</taxon>
        <taxon>Orbiliales</taxon>
        <taxon>Orbiliaceae</taxon>
        <taxon>Orbilia</taxon>
    </lineage>
</organism>
<dbReference type="EMBL" id="JAVHJO010000001">
    <property type="protein sequence ID" value="KAK6544225.1"/>
    <property type="molecule type" value="Genomic_DNA"/>
</dbReference>
<dbReference type="Proteomes" id="UP001365542">
    <property type="component" value="Unassembled WGS sequence"/>
</dbReference>